<dbReference type="EMBL" id="BKBO01000040">
    <property type="protein sequence ID" value="GEQ50241.1"/>
    <property type="molecule type" value="Genomic_DNA"/>
</dbReference>
<dbReference type="PROSITE" id="PS51679">
    <property type="entry name" value="SAM_MT_C5"/>
    <property type="match status" value="1"/>
</dbReference>
<dbReference type="Gene3D" id="3.40.50.150">
    <property type="entry name" value="Vaccinia Virus protein VP39"/>
    <property type="match status" value="1"/>
</dbReference>
<comment type="caution">
    <text evidence="8">The sequence shown here is derived from an EMBL/GenBank/DDBJ whole genome shotgun (WGS) entry which is preliminary data.</text>
</comment>
<name>A0AAN4UD21_9ENTE</name>
<feature type="active site" evidence="6">
    <location>
        <position position="57"/>
    </location>
</feature>
<keyword evidence="2 6" id="KW-0489">Methyltransferase</keyword>
<evidence type="ECO:0000256" key="4">
    <source>
        <dbReference type="ARBA" id="ARBA00022691"/>
    </source>
</evidence>
<reference evidence="8" key="1">
    <citation type="submission" date="2019-08" db="EMBL/GenBank/DDBJ databases">
        <authorList>
            <person name="Ishikawa M."/>
            <person name="Suzuki T."/>
            <person name="Matsutani M."/>
        </authorList>
    </citation>
    <scope>NUCLEOTIDE SEQUENCE</scope>
    <source>
        <strain evidence="8">7C1</strain>
        <strain evidence="7">8C4</strain>
    </source>
</reference>
<evidence type="ECO:0000313" key="7">
    <source>
        <dbReference type="EMBL" id="GEQ50241.1"/>
    </source>
</evidence>
<comment type="similarity">
    <text evidence="6">Belongs to the class I-like SAM-binding methyltransferase superfamily. C5-methyltransferase family.</text>
</comment>
<organism evidence="8 9">
    <name type="scientific">Tetragenococcus koreensis</name>
    <dbReference type="NCBI Taxonomy" id="290335"/>
    <lineage>
        <taxon>Bacteria</taxon>
        <taxon>Bacillati</taxon>
        <taxon>Bacillota</taxon>
        <taxon>Bacilli</taxon>
        <taxon>Lactobacillales</taxon>
        <taxon>Enterococcaceae</taxon>
        <taxon>Tetragenococcus</taxon>
    </lineage>
</organism>
<evidence type="ECO:0000313" key="10">
    <source>
        <dbReference type="Proteomes" id="UP000886607"/>
    </source>
</evidence>
<dbReference type="EC" id="2.1.1.37" evidence="1"/>
<dbReference type="SUPFAM" id="SSF53335">
    <property type="entry name" value="S-adenosyl-L-methionine-dependent methyltransferases"/>
    <property type="match status" value="1"/>
</dbReference>
<evidence type="ECO:0000256" key="1">
    <source>
        <dbReference type="ARBA" id="ARBA00011975"/>
    </source>
</evidence>
<dbReference type="PANTHER" id="PTHR46098:SF1">
    <property type="entry name" value="TRNA (CYTOSINE(38)-C(5))-METHYLTRANSFERASE"/>
    <property type="match status" value="1"/>
</dbReference>
<protein>
    <recommendedName>
        <fullName evidence="1">DNA (cytosine-5-)-methyltransferase</fullName>
        <ecNumber evidence="1">2.1.1.37</ecNumber>
    </recommendedName>
</protein>
<dbReference type="EMBL" id="BKBQ01000039">
    <property type="protein sequence ID" value="GEQ55239.1"/>
    <property type="molecule type" value="Genomic_DNA"/>
</dbReference>
<dbReference type="PANTHER" id="PTHR46098">
    <property type="entry name" value="TRNA (CYTOSINE(38)-C(5))-METHYLTRANSFERASE"/>
    <property type="match status" value="1"/>
</dbReference>
<gene>
    <name evidence="7" type="ORF">TK11N_20930</name>
    <name evidence="8" type="ORF">TK2N_20830</name>
</gene>
<keyword evidence="4 6" id="KW-0949">S-adenosyl-L-methionine</keyword>
<accession>A0AAN4UD21</accession>
<keyword evidence="3 6" id="KW-0808">Transferase</keyword>
<sequence>MAASRNNILPLWASEIEKAPILITQKHFPNMKHLGDVTKIHGGKIPKVDIITFGSPCQNLSVIGNRKGLIGEQSNLFYEAIRIIDEMKEATNGKYPTLAIWENVLGAFSSNDRMDFKAVLESFTKREIPIPPFRRWTYAGMVRGRGVDVCWRVLDSQYWGVPQRRKRVFLVADFRDFRAREVLFDSSGMPSSITACATSWTTAAPRNRISTAKTGRQIWPFQGRRMRSAAKAKDIKGFRASFGAPATTFPTLLTDGSSGFADWFEGKEKEGVVRRLTPLECERLMGLPDEWTKKGSDHRRVSDSARYKALGNSIVIPCADFLFSNIRKIYGN</sequence>
<evidence type="ECO:0000256" key="6">
    <source>
        <dbReference type="PROSITE-ProRule" id="PRU01016"/>
    </source>
</evidence>
<dbReference type="GO" id="GO:0009307">
    <property type="term" value="P:DNA restriction-modification system"/>
    <property type="evidence" value="ECO:0007669"/>
    <property type="project" value="UniProtKB-KW"/>
</dbReference>
<dbReference type="AlphaFoldDB" id="A0AAN4UD21"/>
<dbReference type="Proteomes" id="UP000886607">
    <property type="component" value="Unassembled WGS sequence"/>
</dbReference>
<reference evidence="8" key="2">
    <citation type="journal article" date="2020" name="Int. Dairy J.">
        <title>Lactic acid bacterial diversity in Brie cheese focusing on salt concentration and pH of isolation medium and characterisation of halophilic and alkaliphilic lactic acid bacterial isolates.</title>
        <authorList>
            <person name="Unno R."/>
            <person name="Matsutani M."/>
            <person name="Suzuki T."/>
            <person name="Kodama K."/>
            <person name="Matsushita H."/>
            <person name="Yamasato K."/>
            <person name="Koizumi Y."/>
            <person name="Ishikawa M."/>
        </authorList>
    </citation>
    <scope>NUCLEOTIDE SEQUENCE</scope>
    <source>
        <strain evidence="8">7C1</strain>
        <strain evidence="7">8C4</strain>
    </source>
</reference>
<dbReference type="Gene3D" id="3.90.120.10">
    <property type="entry name" value="DNA Methylase, subunit A, domain 2"/>
    <property type="match status" value="1"/>
</dbReference>
<dbReference type="InterPro" id="IPR050750">
    <property type="entry name" value="C5-MTase"/>
</dbReference>
<evidence type="ECO:0000256" key="2">
    <source>
        <dbReference type="ARBA" id="ARBA00022603"/>
    </source>
</evidence>
<evidence type="ECO:0000313" key="9">
    <source>
        <dbReference type="Proteomes" id="UP000886597"/>
    </source>
</evidence>
<dbReference type="GO" id="GO:0032259">
    <property type="term" value="P:methylation"/>
    <property type="evidence" value="ECO:0007669"/>
    <property type="project" value="UniProtKB-KW"/>
</dbReference>
<dbReference type="InterPro" id="IPR029063">
    <property type="entry name" value="SAM-dependent_MTases_sf"/>
</dbReference>
<dbReference type="Pfam" id="PF00145">
    <property type="entry name" value="DNA_methylase"/>
    <property type="match status" value="1"/>
</dbReference>
<keyword evidence="10" id="KW-1185">Reference proteome</keyword>
<dbReference type="PROSITE" id="PS00094">
    <property type="entry name" value="C5_MTASE_1"/>
    <property type="match status" value="1"/>
</dbReference>
<evidence type="ECO:0000256" key="5">
    <source>
        <dbReference type="ARBA" id="ARBA00022747"/>
    </source>
</evidence>
<dbReference type="InterPro" id="IPR001525">
    <property type="entry name" value="C5_MeTfrase"/>
</dbReference>
<keyword evidence="5" id="KW-0680">Restriction system</keyword>
<proteinExistence type="inferred from homology"/>
<dbReference type="InterPro" id="IPR018117">
    <property type="entry name" value="C5_DNA_meth_AS"/>
</dbReference>
<dbReference type="Proteomes" id="UP000886597">
    <property type="component" value="Unassembled WGS sequence"/>
</dbReference>
<evidence type="ECO:0000313" key="8">
    <source>
        <dbReference type="EMBL" id="GEQ55239.1"/>
    </source>
</evidence>
<dbReference type="GO" id="GO:0003886">
    <property type="term" value="F:DNA (cytosine-5-)-methyltransferase activity"/>
    <property type="evidence" value="ECO:0007669"/>
    <property type="project" value="UniProtKB-EC"/>
</dbReference>
<evidence type="ECO:0000256" key="3">
    <source>
        <dbReference type="ARBA" id="ARBA00022679"/>
    </source>
</evidence>